<dbReference type="STRING" id="1122159.SAMN02745246_01861"/>
<evidence type="ECO:0000313" key="3">
    <source>
        <dbReference type="Proteomes" id="UP000290608"/>
    </source>
</evidence>
<dbReference type="SMART" id="SM00987">
    <property type="entry name" value="UreE_C"/>
    <property type="match status" value="1"/>
</dbReference>
<dbReference type="InterPro" id="IPR036895">
    <property type="entry name" value="Uracil-DNA_glycosylase-like_sf"/>
</dbReference>
<proteinExistence type="predicted"/>
<sequence>MRVIFWHIKIETIKKLLEEIRDCSVCKPFLPLGANPIISASYQSKIVLASQAPGKIAHEKSIAWDDPSGKRLREWLDVDKKAFYNPDNFAVLPLGFCFPGKSKTGDLPPRPECAPLWHKKVTDQFVNDPLYILIGNHSQRYYLKDNLSLTERIKNFEIYLPNYFVLPHPSPVNHFWMNKNKWFETDVIPILQNEIKKRLK</sequence>
<dbReference type="PANTHER" id="PTHR42160:SF1">
    <property type="entry name" value="URACIL-DNA GLYCOSYLASE SUPERFAMILY PROTEIN"/>
    <property type="match status" value="1"/>
</dbReference>
<dbReference type="Pfam" id="PF03167">
    <property type="entry name" value="UDG"/>
    <property type="match status" value="1"/>
</dbReference>
<feature type="domain" description="Uracil-DNA glycosylase-like" evidence="1">
    <location>
        <begin position="37"/>
        <end position="192"/>
    </location>
</feature>
<dbReference type="AlphaFoldDB" id="A0A4Q0PMD5"/>
<dbReference type="InterPro" id="IPR047124">
    <property type="entry name" value="HI_0220.2"/>
</dbReference>
<comment type="caution">
    <text evidence="2">The sequence shown here is derived from an EMBL/GenBank/DDBJ whole genome shotgun (WGS) entry which is preliminary data.</text>
</comment>
<dbReference type="SUPFAM" id="SSF52141">
    <property type="entry name" value="Uracil-DNA glycosylase-like"/>
    <property type="match status" value="1"/>
</dbReference>
<dbReference type="Proteomes" id="UP000290608">
    <property type="component" value="Unassembled WGS sequence"/>
</dbReference>
<dbReference type="EMBL" id="QOVL01000007">
    <property type="protein sequence ID" value="RXG30755.1"/>
    <property type="molecule type" value="Genomic_DNA"/>
</dbReference>
<dbReference type="PANTHER" id="PTHR42160">
    <property type="entry name" value="URACIL-DNA GLYCOSYLASE SUPERFAMILY PROTEIN"/>
    <property type="match status" value="1"/>
</dbReference>
<reference evidence="2 3" key="1">
    <citation type="submission" date="2018-07" db="EMBL/GenBank/DDBJ databases">
        <title>Leeuwenhoekiella genomics.</title>
        <authorList>
            <person name="Tahon G."/>
            <person name="Willems A."/>
        </authorList>
    </citation>
    <scope>NUCLEOTIDE SEQUENCE [LARGE SCALE GENOMIC DNA]</scope>
    <source>
        <strain evidence="2 3">LMG 1345</strain>
    </source>
</reference>
<dbReference type="SMART" id="SM00986">
    <property type="entry name" value="UDG"/>
    <property type="match status" value="1"/>
</dbReference>
<protein>
    <submittedName>
        <fullName evidence="2">Uracil-DNA glycosylase</fullName>
    </submittedName>
</protein>
<evidence type="ECO:0000259" key="1">
    <source>
        <dbReference type="SMART" id="SM00986"/>
    </source>
</evidence>
<name>A0A4Q0PMD5_9FLAO</name>
<gene>
    <name evidence="2" type="ORF">DSL99_1798</name>
</gene>
<dbReference type="CDD" id="cd10033">
    <property type="entry name" value="UDG_like"/>
    <property type="match status" value="1"/>
</dbReference>
<dbReference type="Gene3D" id="3.40.470.10">
    <property type="entry name" value="Uracil-DNA glycosylase-like domain"/>
    <property type="match status" value="1"/>
</dbReference>
<evidence type="ECO:0000313" key="2">
    <source>
        <dbReference type="EMBL" id="RXG30755.1"/>
    </source>
</evidence>
<organism evidence="2 3">
    <name type="scientific">Leeuwenhoekiella marinoflava</name>
    <dbReference type="NCBI Taxonomy" id="988"/>
    <lineage>
        <taxon>Bacteria</taxon>
        <taxon>Pseudomonadati</taxon>
        <taxon>Bacteroidota</taxon>
        <taxon>Flavobacteriia</taxon>
        <taxon>Flavobacteriales</taxon>
        <taxon>Flavobacteriaceae</taxon>
        <taxon>Leeuwenhoekiella</taxon>
    </lineage>
</organism>
<accession>A0A4Q0PMD5</accession>
<dbReference type="InterPro" id="IPR005122">
    <property type="entry name" value="Uracil-DNA_glycosylase-like"/>
</dbReference>